<comment type="caution">
    <text evidence="3">The sequence shown here is derived from an EMBL/GenBank/DDBJ whole genome shotgun (WGS) entry which is preliminary data.</text>
</comment>
<dbReference type="CDD" id="cd00093">
    <property type="entry name" value="HTH_XRE"/>
    <property type="match status" value="1"/>
</dbReference>
<dbReference type="Pfam" id="PF17874">
    <property type="entry name" value="TPR_MalT"/>
    <property type="match status" value="1"/>
</dbReference>
<keyword evidence="1" id="KW-0238">DNA-binding</keyword>
<evidence type="ECO:0000259" key="2">
    <source>
        <dbReference type="PROSITE" id="PS50943"/>
    </source>
</evidence>
<feature type="domain" description="HTH cro/C1-type" evidence="2">
    <location>
        <begin position="11"/>
        <end position="64"/>
    </location>
</feature>
<organism evidence="3 4">
    <name type="scientific">Nocardia suismassiliense</name>
    <dbReference type="NCBI Taxonomy" id="2077092"/>
    <lineage>
        <taxon>Bacteria</taxon>
        <taxon>Bacillati</taxon>
        <taxon>Actinomycetota</taxon>
        <taxon>Actinomycetes</taxon>
        <taxon>Mycobacteriales</taxon>
        <taxon>Nocardiaceae</taxon>
        <taxon>Nocardia</taxon>
    </lineage>
</organism>
<evidence type="ECO:0000313" key="4">
    <source>
        <dbReference type="Proteomes" id="UP001601948"/>
    </source>
</evidence>
<dbReference type="SMART" id="SM00530">
    <property type="entry name" value="HTH_XRE"/>
    <property type="match status" value="1"/>
</dbReference>
<proteinExistence type="predicted"/>
<dbReference type="InterPro" id="IPR011990">
    <property type="entry name" value="TPR-like_helical_dom_sf"/>
</dbReference>
<evidence type="ECO:0000256" key="1">
    <source>
        <dbReference type="ARBA" id="ARBA00023125"/>
    </source>
</evidence>
<evidence type="ECO:0000313" key="3">
    <source>
        <dbReference type="EMBL" id="MFF3222385.1"/>
    </source>
</evidence>
<dbReference type="InterPro" id="IPR050807">
    <property type="entry name" value="TransReg_Diox_bact_type"/>
</dbReference>
<dbReference type="SUPFAM" id="SSF48452">
    <property type="entry name" value="TPR-like"/>
    <property type="match status" value="2"/>
</dbReference>
<sequence length="408" mass="45416">MLEQPMFGQHLKALRLARGLSQSALADSELSTGYISRLESGLRPPTSRVVAHLAQVLDVPTSAFEQTETSSLAQLLAATTSAPSPEGLVEALTEALRTGGEDLDPVQRWQALWQLAQLCGDQGRHDEEHKWLLELNQLGDRLDVPEFRARALTRLAESSRVLGDSRTAWQYAVDAHGYVADLSVADHSAVLHALIAAEAETGRLTEARAHADELCELTRNTPESLLVKALWAAATVRIRQGDHTSAQDILDRALDKLNSRDDLSLWMRLRLAAASLYLQISPTDTSRARLRLEEVRPAVDLIGTDLHQQQILSLWAQLAFEEGRIDDARELCDRLDEQDLRLSFRDGIRLQVLRGRLLMLSGRTDEGVHALQELAQQAQSTLNVDLAAEIWRILAETLTRVRQIDDRP</sequence>
<gene>
    <name evidence="3" type="ORF">ACFYV7_06280</name>
</gene>
<accession>A0ABW6QME4</accession>
<dbReference type="Proteomes" id="UP001601948">
    <property type="component" value="Unassembled WGS sequence"/>
</dbReference>
<dbReference type="InterPro" id="IPR041617">
    <property type="entry name" value="TPR_MalT"/>
</dbReference>
<dbReference type="PROSITE" id="PS50943">
    <property type="entry name" value="HTH_CROC1"/>
    <property type="match status" value="1"/>
</dbReference>
<dbReference type="Gene3D" id="1.10.260.40">
    <property type="entry name" value="lambda repressor-like DNA-binding domains"/>
    <property type="match status" value="1"/>
</dbReference>
<dbReference type="PANTHER" id="PTHR46797:SF1">
    <property type="entry name" value="METHYLPHOSPHONATE SYNTHASE"/>
    <property type="match status" value="1"/>
</dbReference>
<reference evidence="3 4" key="1">
    <citation type="submission" date="2024-10" db="EMBL/GenBank/DDBJ databases">
        <title>The Natural Products Discovery Center: Release of the First 8490 Sequenced Strains for Exploring Actinobacteria Biosynthetic Diversity.</title>
        <authorList>
            <person name="Kalkreuter E."/>
            <person name="Kautsar S.A."/>
            <person name="Yang D."/>
            <person name="Bader C.D."/>
            <person name="Teijaro C.N."/>
            <person name="Fluegel L."/>
            <person name="Davis C.M."/>
            <person name="Simpson J.R."/>
            <person name="Lauterbach L."/>
            <person name="Steele A.D."/>
            <person name="Gui C."/>
            <person name="Meng S."/>
            <person name="Li G."/>
            <person name="Viehrig K."/>
            <person name="Ye F."/>
            <person name="Su P."/>
            <person name="Kiefer A.F."/>
            <person name="Nichols A."/>
            <person name="Cepeda A.J."/>
            <person name="Yan W."/>
            <person name="Fan B."/>
            <person name="Jiang Y."/>
            <person name="Adhikari A."/>
            <person name="Zheng C.-J."/>
            <person name="Schuster L."/>
            <person name="Cowan T.M."/>
            <person name="Smanski M.J."/>
            <person name="Chevrette M.G."/>
            <person name="De Carvalho L.P.S."/>
            <person name="Shen B."/>
        </authorList>
    </citation>
    <scope>NUCLEOTIDE SEQUENCE [LARGE SCALE GENOMIC DNA]</scope>
    <source>
        <strain evidence="3 4">NPDC003040</strain>
    </source>
</reference>
<dbReference type="Gene3D" id="1.25.40.10">
    <property type="entry name" value="Tetratricopeptide repeat domain"/>
    <property type="match status" value="1"/>
</dbReference>
<dbReference type="InterPro" id="IPR001387">
    <property type="entry name" value="Cro/C1-type_HTH"/>
</dbReference>
<protein>
    <submittedName>
        <fullName evidence="3">Helix-turn-helix domain-containing protein</fullName>
    </submittedName>
</protein>
<keyword evidence="4" id="KW-1185">Reference proteome</keyword>
<name>A0ABW6QME4_9NOCA</name>
<dbReference type="EMBL" id="JBIAPI010000001">
    <property type="protein sequence ID" value="MFF3222385.1"/>
    <property type="molecule type" value="Genomic_DNA"/>
</dbReference>
<dbReference type="Pfam" id="PF13560">
    <property type="entry name" value="HTH_31"/>
    <property type="match status" value="1"/>
</dbReference>
<dbReference type="SUPFAM" id="SSF47413">
    <property type="entry name" value="lambda repressor-like DNA-binding domains"/>
    <property type="match status" value="1"/>
</dbReference>
<dbReference type="PANTHER" id="PTHR46797">
    <property type="entry name" value="HTH-TYPE TRANSCRIPTIONAL REGULATOR"/>
    <property type="match status" value="1"/>
</dbReference>
<dbReference type="InterPro" id="IPR010982">
    <property type="entry name" value="Lambda_DNA-bd_dom_sf"/>
</dbReference>
<dbReference type="RefSeq" id="WP_387714307.1">
    <property type="nucleotide sequence ID" value="NZ_JBIAPI010000001.1"/>
</dbReference>